<sequence length="147" mass="15147">MTVSDPMRDGAVFNQPMDPTGRQAVDFPMYENISSGSATPVPGRDGPIQSGSSTGLRDTSGSSGDGGCAHSRELATDGTVQSTTKRQPHKLSKVRSNNHGAADGNNKDGAVDKPSTERPRSVLTKKALQTKGSTPPTADGEGTGIPP</sequence>
<evidence type="ECO:0000313" key="2">
    <source>
        <dbReference type="EMBL" id="KFH41477.1"/>
    </source>
</evidence>
<proteinExistence type="predicted"/>
<feature type="compositionally biased region" description="Basic and acidic residues" evidence="1">
    <location>
        <begin position="105"/>
        <end position="120"/>
    </location>
</feature>
<dbReference type="AlphaFoldDB" id="A0A086SWJ5"/>
<dbReference type="EMBL" id="JPKY01000127">
    <property type="protein sequence ID" value="KFH41477.1"/>
    <property type="molecule type" value="Genomic_DNA"/>
</dbReference>
<evidence type="ECO:0000313" key="3">
    <source>
        <dbReference type="Proteomes" id="UP000029964"/>
    </source>
</evidence>
<evidence type="ECO:0000256" key="1">
    <source>
        <dbReference type="SAM" id="MobiDB-lite"/>
    </source>
</evidence>
<comment type="caution">
    <text evidence="2">The sequence shown here is derived from an EMBL/GenBank/DDBJ whole genome shotgun (WGS) entry which is preliminary data.</text>
</comment>
<protein>
    <submittedName>
        <fullName evidence="2">Uncharacterized protein</fullName>
    </submittedName>
</protein>
<keyword evidence="3" id="KW-1185">Reference proteome</keyword>
<dbReference type="Proteomes" id="UP000029964">
    <property type="component" value="Unassembled WGS sequence"/>
</dbReference>
<feature type="region of interest" description="Disordered" evidence="1">
    <location>
        <begin position="1"/>
        <end position="147"/>
    </location>
</feature>
<reference evidence="3" key="1">
    <citation type="journal article" date="2014" name="Genome Announc.">
        <title>Genome sequence and annotation of Acremonium chrysogenum, producer of the beta-lactam antibiotic cephalosporin C.</title>
        <authorList>
            <person name="Terfehr D."/>
            <person name="Dahlmann T.A."/>
            <person name="Specht T."/>
            <person name="Zadra I."/>
            <person name="Kuernsteiner H."/>
            <person name="Kueck U."/>
        </authorList>
    </citation>
    <scope>NUCLEOTIDE SEQUENCE [LARGE SCALE GENOMIC DNA]</scope>
    <source>
        <strain evidence="3">ATCC 11550 / CBS 779.69 / DSM 880 / IAM 14645 / JCM 23072 / IMI 49137</strain>
    </source>
</reference>
<organism evidence="2 3">
    <name type="scientific">Hapsidospora chrysogenum (strain ATCC 11550 / CBS 779.69 / DSM 880 / IAM 14645 / JCM 23072 / IMI 49137)</name>
    <name type="common">Acremonium chrysogenum</name>
    <dbReference type="NCBI Taxonomy" id="857340"/>
    <lineage>
        <taxon>Eukaryota</taxon>
        <taxon>Fungi</taxon>
        <taxon>Dikarya</taxon>
        <taxon>Ascomycota</taxon>
        <taxon>Pezizomycotina</taxon>
        <taxon>Sordariomycetes</taxon>
        <taxon>Hypocreomycetidae</taxon>
        <taxon>Hypocreales</taxon>
        <taxon>Bionectriaceae</taxon>
        <taxon>Hapsidospora</taxon>
    </lineage>
</organism>
<gene>
    <name evidence="2" type="ORF">ACRE_078250</name>
</gene>
<name>A0A086SWJ5_HAPC1</name>
<feature type="compositionally biased region" description="Polar residues" evidence="1">
    <location>
        <begin position="49"/>
        <end position="62"/>
    </location>
</feature>
<dbReference type="HOGENOM" id="CLU_1767503_0_0_1"/>
<accession>A0A086SWJ5</accession>